<dbReference type="AlphaFoldDB" id="A0A915I7Z9"/>
<protein>
    <submittedName>
        <fullName evidence="3">FZ domain-containing protein</fullName>
    </submittedName>
</protein>
<keyword evidence="2" id="KW-1185">Reference proteome</keyword>
<dbReference type="WBParaSite" id="nRc.2.0.1.t10285-RA">
    <property type="protein sequence ID" value="nRc.2.0.1.t10285-RA"/>
    <property type="gene ID" value="nRc.2.0.1.g10285"/>
</dbReference>
<evidence type="ECO:0000313" key="2">
    <source>
        <dbReference type="Proteomes" id="UP000887565"/>
    </source>
</evidence>
<evidence type="ECO:0000256" key="1">
    <source>
        <dbReference type="SAM" id="MobiDB-lite"/>
    </source>
</evidence>
<accession>A0A915I7Z9</accession>
<dbReference type="Proteomes" id="UP000887565">
    <property type="component" value="Unplaced"/>
</dbReference>
<organism evidence="2 3">
    <name type="scientific">Romanomermis culicivorax</name>
    <name type="common">Nematode worm</name>
    <dbReference type="NCBI Taxonomy" id="13658"/>
    <lineage>
        <taxon>Eukaryota</taxon>
        <taxon>Metazoa</taxon>
        <taxon>Ecdysozoa</taxon>
        <taxon>Nematoda</taxon>
        <taxon>Enoplea</taxon>
        <taxon>Dorylaimia</taxon>
        <taxon>Mermithida</taxon>
        <taxon>Mermithoidea</taxon>
        <taxon>Mermithidae</taxon>
        <taxon>Romanomermis</taxon>
    </lineage>
</organism>
<evidence type="ECO:0000313" key="3">
    <source>
        <dbReference type="WBParaSite" id="nRc.2.0.1.t10285-RA"/>
    </source>
</evidence>
<proteinExistence type="predicted"/>
<reference evidence="3" key="1">
    <citation type="submission" date="2022-11" db="UniProtKB">
        <authorList>
            <consortium name="WormBaseParasite"/>
        </authorList>
    </citation>
    <scope>IDENTIFICATION</scope>
</reference>
<feature type="region of interest" description="Disordered" evidence="1">
    <location>
        <begin position="148"/>
        <end position="168"/>
    </location>
</feature>
<name>A0A915I7Z9_ROMCU</name>
<sequence length="168" mass="18536">MLTGIKDANFDPTLRIVASKCLAEYWVQRLAAIIFFVTSIIASELLQEDLSNVVPEESQDSTTYCDLLNTKCQGLYDSTIKECPAEAAYLMCKSLQDAFVNIFPEILENCRVPCAVRAGDADDLHGNGDDGSSDTGVGRIAPNYHQIATEQSKQMENKSLGTNRQHRI</sequence>